<sequence>MPISRRRFLGSAAASGAGATLIGVPSPAAAHVGDALPAGHPDAIVGRGDPRYSFLVNRGFNNRYVGSPDTIRLVYSAKQVERALDEAVRQQLPFTVRAGGHCLDALVDDPRFRLLLDVSEMKDVTFDTKMNAFAVEPGLTLGEMYRALYLGWGVTVPAGICPDVGVGGHILGGGYGALSRRFGLSVDYLHAVEVVTVGKNGRARTIVATRDAGDPHRDLWWAHTGGGGGNFGIVTKYWFRDPAATGREPSRLLPRPPDRLYFTWATWPWEGMTEADFVRLVSNHGAWHAANSGPDSPYTGLHSALHLNTEKEQAIFLEIRMDATVPDASRMLDDYIAAVGAGVGVQAQVSTSEEPWLDNTLFAYDFPESEYDRGKSKGSHLRRPLNEEQIRGVYRALTDPAYPNWCMVYLAASGGRVNAVAPDATAVPQRDSLFKLWVSGTWAGADQDAVSIDYVRRLYRGIHAATGGMPVPNEAQDGCYINYPDVDTRDPAWNTSGVPWHALYYKNSYRRLQQVKAKYDPLNVFRHALSIEPA</sequence>
<dbReference type="PROSITE" id="PS51318">
    <property type="entry name" value="TAT"/>
    <property type="match status" value="1"/>
</dbReference>
<name>A0AAJ6HS57_9ACTN</name>
<dbReference type="InterPro" id="IPR016169">
    <property type="entry name" value="FAD-bd_PCMH_sub2"/>
</dbReference>
<dbReference type="Proteomes" id="UP001235874">
    <property type="component" value="Chromosome"/>
</dbReference>
<evidence type="ECO:0000256" key="4">
    <source>
        <dbReference type="ARBA" id="ARBA00022827"/>
    </source>
</evidence>
<accession>A0AAJ6HS57</accession>
<keyword evidence="6" id="KW-0732">Signal</keyword>
<evidence type="ECO:0000313" key="8">
    <source>
        <dbReference type="EMBL" id="WLS43309.1"/>
    </source>
</evidence>
<dbReference type="RefSeq" id="WP_306270738.1">
    <property type="nucleotide sequence ID" value="NZ_CP130472.1"/>
</dbReference>
<comment type="cofactor">
    <cofactor evidence="1">
        <name>FAD</name>
        <dbReference type="ChEBI" id="CHEBI:57692"/>
    </cofactor>
</comment>
<feature type="domain" description="FAD-binding PCMH-type" evidence="7">
    <location>
        <begin position="64"/>
        <end position="244"/>
    </location>
</feature>
<evidence type="ECO:0000256" key="2">
    <source>
        <dbReference type="ARBA" id="ARBA00005466"/>
    </source>
</evidence>
<dbReference type="PROSITE" id="PS51387">
    <property type="entry name" value="FAD_PCMH"/>
    <property type="match status" value="1"/>
</dbReference>
<evidence type="ECO:0000256" key="5">
    <source>
        <dbReference type="ARBA" id="ARBA00023002"/>
    </source>
</evidence>
<dbReference type="GO" id="GO:0016491">
    <property type="term" value="F:oxidoreductase activity"/>
    <property type="evidence" value="ECO:0007669"/>
    <property type="project" value="UniProtKB-KW"/>
</dbReference>
<dbReference type="Pfam" id="PF01565">
    <property type="entry name" value="FAD_binding_4"/>
    <property type="match status" value="1"/>
</dbReference>
<feature type="chain" id="PRO_5042575845" evidence="6">
    <location>
        <begin position="31"/>
        <end position="534"/>
    </location>
</feature>
<keyword evidence="3" id="KW-0285">Flavoprotein</keyword>
<keyword evidence="9" id="KW-1185">Reference proteome</keyword>
<dbReference type="Pfam" id="PF08031">
    <property type="entry name" value="BBE"/>
    <property type="match status" value="1"/>
</dbReference>
<evidence type="ECO:0000256" key="3">
    <source>
        <dbReference type="ARBA" id="ARBA00022630"/>
    </source>
</evidence>
<evidence type="ECO:0000259" key="7">
    <source>
        <dbReference type="PROSITE" id="PS51387"/>
    </source>
</evidence>
<keyword evidence="5" id="KW-0560">Oxidoreductase</keyword>
<dbReference type="AlphaFoldDB" id="A0AAJ6HS57"/>
<evidence type="ECO:0000256" key="6">
    <source>
        <dbReference type="SAM" id="SignalP"/>
    </source>
</evidence>
<dbReference type="InterPro" id="IPR012951">
    <property type="entry name" value="BBE"/>
</dbReference>
<protein>
    <submittedName>
        <fullName evidence="8">FAD-binding protein</fullName>
    </submittedName>
</protein>
<evidence type="ECO:0000256" key="1">
    <source>
        <dbReference type="ARBA" id="ARBA00001974"/>
    </source>
</evidence>
<dbReference type="InterPro" id="IPR016166">
    <property type="entry name" value="FAD-bd_PCMH"/>
</dbReference>
<dbReference type="InterPro" id="IPR006094">
    <property type="entry name" value="Oxid_FAD_bind_N"/>
</dbReference>
<evidence type="ECO:0000313" key="9">
    <source>
        <dbReference type="Proteomes" id="UP001235874"/>
    </source>
</evidence>
<feature type="signal peptide" evidence="6">
    <location>
        <begin position="1"/>
        <end position="30"/>
    </location>
</feature>
<dbReference type="InterPro" id="IPR006311">
    <property type="entry name" value="TAT_signal"/>
</dbReference>
<dbReference type="PANTHER" id="PTHR42973:SF39">
    <property type="entry name" value="FAD-BINDING PCMH-TYPE DOMAIN-CONTAINING PROTEIN"/>
    <property type="match status" value="1"/>
</dbReference>
<comment type="similarity">
    <text evidence="2">Belongs to the oxygen-dependent FAD-linked oxidoreductase family.</text>
</comment>
<dbReference type="Gene3D" id="3.30.465.10">
    <property type="match status" value="1"/>
</dbReference>
<proteinExistence type="inferred from homology"/>
<dbReference type="SUPFAM" id="SSF56176">
    <property type="entry name" value="FAD-binding/transporter-associated domain-like"/>
    <property type="match status" value="1"/>
</dbReference>
<dbReference type="KEGG" id="mprn:Q3V37_18015"/>
<dbReference type="InterPro" id="IPR036318">
    <property type="entry name" value="FAD-bd_PCMH-like_sf"/>
</dbReference>
<dbReference type="GO" id="GO:0071949">
    <property type="term" value="F:FAD binding"/>
    <property type="evidence" value="ECO:0007669"/>
    <property type="project" value="InterPro"/>
</dbReference>
<dbReference type="InterPro" id="IPR050416">
    <property type="entry name" value="FAD-linked_Oxidoreductase"/>
</dbReference>
<organism evidence="8 9">
    <name type="scientific">Micromonospora profundi</name>
    <dbReference type="NCBI Taxonomy" id="1420889"/>
    <lineage>
        <taxon>Bacteria</taxon>
        <taxon>Bacillati</taxon>
        <taxon>Actinomycetota</taxon>
        <taxon>Actinomycetes</taxon>
        <taxon>Micromonosporales</taxon>
        <taxon>Micromonosporaceae</taxon>
        <taxon>Micromonospora</taxon>
    </lineage>
</organism>
<gene>
    <name evidence="8" type="ORF">Q3V37_18015</name>
</gene>
<dbReference type="EMBL" id="CP130472">
    <property type="protein sequence ID" value="WLS43309.1"/>
    <property type="molecule type" value="Genomic_DNA"/>
</dbReference>
<keyword evidence="4" id="KW-0274">FAD</keyword>
<dbReference type="Gene3D" id="3.40.462.20">
    <property type="match status" value="1"/>
</dbReference>
<reference evidence="8 9" key="1">
    <citation type="submission" date="2023-07" db="EMBL/GenBank/DDBJ databases">
        <title>Micromonospora profundi TRM 95458 converts glycerol to a new osmotic compound.</title>
        <authorList>
            <person name="Lu D."/>
        </authorList>
    </citation>
    <scope>NUCLEOTIDE SEQUENCE [LARGE SCALE GENOMIC DNA]</scope>
    <source>
        <strain evidence="8 9">TRM95458</strain>
    </source>
</reference>
<dbReference type="PANTHER" id="PTHR42973">
    <property type="entry name" value="BINDING OXIDOREDUCTASE, PUTATIVE (AFU_ORTHOLOGUE AFUA_1G17690)-RELATED"/>
    <property type="match status" value="1"/>
</dbReference>